<evidence type="ECO:0000313" key="1">
    <source>
        <dbReference type="EMBL" id="KAG5570701.1"/>
    </source>
</evidence>
<gene>
    <name evidence="1" type="ORF">H5410_060467</name>
</gene>
<keyword evidence="2" id="KW-1185">Reference proteome</keyword>
<evidence type="ECO:0000313" key="2">
    <source>
        <dbReference type="Proteomes" id="UP000824120"/>
    </source>
</evidence>
<name>A0A9J5W556_SOLCO</name>
<dbReference type="AlphaFoldDB" id="A0A9J5W556"/>
<dbReference type="EMBL" id="JACXVP010000012">
    <property type="protein sequence ID" value="KAG5570701.1"/>
    <property type="molecule type" value="Genomic_DNA"/>
</dbReference>
<accession>A0A9J5W556</accession>
<proteinExistence type="predicted"/>
<protein>
    <submittedName>
        <fullName evidence="1">Uncharacterized protein</fullName>
    </submittedName>
</protein>
<comment type="caution">
    <text evidence="1">The sequence shown here is derived from an EMBL/GenBank/DDBJ whole genome shotgun (WGS) entry which is preliminary data.</text>
</comment>
<reference evidence="1 2" key="1">
    <citation type="submission" date="2020-09" db="EMBL/GenBank/DDBJ databases">
        <title>De no assembly of potato wild relative species, Solanum commersonii.</title>
        <authorList>
            <person name="Cho K."/>
        </authorList>
    </citation>
    <scope>NUCLEOTIDE SEQUENCE [LARGE SCALE GENOMIC DNA]</scope>
    <source>
        <strain evidence="1">LZ3.2</strain>
        <tissue evidence="1">Leaf</tissue>
    </source>
</reference>
<organism evidence="1 2">
    <name type="scientific">Solanum commersonii</name>
    <name type="common">Commerson's wild potato</name>
    <name type="synonym">Commerson's nightshade</name>
    <dbReference type="NCBI Taxonomy" id="4109"/>
    <lineage>
        <taxon>Eukaryota</taxon>
        <taxon>Viridiplantae</taxon>
        <taxon>Streptophyta</taxon>
        <taxon>Embryophyta</taxon>
        <taxon>Tracheophyta</taxon>
        <taxon>Spermatophyta</taxon>
        <taxon>Magnoliopsida</taxon>
        <taxon>eudicotyledons</taxon>
        <taxon>Gunneridae</taxon>
        <taxon>Pentapetalae</taxon>
        <taxon>asterids</taxon>
        <taxon>lamiids</taxon>
        <taxon>Solanales</taxon>
        <taxon>Solanaceae</taxon>
        <taxon>Solanoideae</taxon>
        <taxon>Solaneae</taxon>
        <taxon>Solanum</taxon>
    </lineage>
</organism>
<dbReference type="Proteomes" id="UP000824120">
    <property type="component" value="Chromosome 12"/>
</dbReference>
<sequence>MAKIKNLLLERRKRISFPTTISDLKQDINNLKDGIHHLKEMNIIIEIRLDNIESLKDLGNTSESSSYEGDSKDLYFLKTLNFGNNKEVFLQSLKVITSQKFILVNDITNQIILGVPIINDIFPRTFWDNKEISGTWNEKPFTLEFITKPFTRMINGLSSKLVLKKNQVNFIKGEINSIKIDNILQNPKLKDKIDILKNHFSIHICEDLLTDEENIEIFDQNDKKEVVLLLEQSDLR</sequence>